<organism evidence="2 3">
    <name type="scientific">Polypedilum vanderplanki</name>
    <name type="common">Sleeping chironomid midge</name>
    <dbReference type="NCBI Taxonomy" id="319348"/>
    <lineage>
        <taxon>Eukaryota</taxon>
        <taxon>Metazoa</taxon>
        <taxon>Ecdysozoa</taxon>
        <taxon>Arthropoda</taxon>
        <taxon>Hexapoda</taxon>
        <taxon>Insecta</taxon>
        <taxon>Pterygota</taxon>
        <taxon>Neoptera</taxon>
        <taxon>Endopterygota</taxon>
        <taxon>Diptera</taxon>
        <taxon>Nematocera</taxon>
        <taxon>Chironomoidea</taxon>
        <taxon>Chironomidae</taxon>
        <taxon>Chironominae</taxon>
        <taxon>Polypedilum</taxon>
        <taxon>Polypedilum</taxon>
    </lineage>
</organism>
<feature type="region of interest" description="Disordered" evidence="1">
    <location>
        <begin position="80"/>
        <end position="99"/>
    </location>
</feature>
<evidence type="ECO:0000256" key="1">
    <source>
        <dbReference type="SAM" id="MobiDB-lite"/>
    </source>
</evidence>
<name>A0A9J6CQ84_POLVA</name>
<gene>
    <name evidence="2" type="ORF">PVAND_013035</name>
</gene>
<accession>A0A9J6CQ84</accession>
<dbReference type="AlphaFoldDB" id="A0A9J6CQ84"/>
<sequence>MEQFEKIKIKIKQQKKKLRLMFEEHVEKYTKYANGNIDDVGKMMDQALNTHMIYLKNMNMDSNSYKNFLRLNSFSSEISEINSPRNHDEGFGTNFNESK</sequence>
<dbReference type="EMBL" id="JADBJN010000001">
    <property type="protein sequence ID" value="KAG5683771.1"/>
    <property type="molecule type" value="Genomic_DNA"/>
</dbReference>
<reference evidence="2" key="1">
    <citation type="submission" date="2021-03" db="EMBL/GenBank/DDBJ databases">
        <title>Chromosome level genome of the anhydrobiotic midge Polypedilum vanderplanki.</title>
        <authorList>
            <person name="Yoshida Y."/>
            <person name="Kikawada T."/>
            <person name="Gusev O."/>
        </authorList>
    </citation>
    <scope>NUCLEOTIDE SEQUENCE</scope>
    <source>
        <strain evidence="2">NIAS01</strain>
        <tissue evidence="2">Whole body or cell culture</tissue>
    </source>
</reference>
<evidence type="ECO:0000313" key="3">
    <source>
        <dbReference type="Proteomes" id="UP001107558"/>
    </source>
</evidence>
<protein>
    <submittedName>
        <fullName evidence="2">Uncharacterized protein</fullName>
    </submittedName>
</protein>
<dbReference type="Proteomes" id="UP001107558">
    <property type="component" value="Chromosome 1"/>
</dbReference>
<keyword evidence="3" id="KW-1185">Reference proteome</keyword>
<evidence type="ECO:0000313" key="2">
    <source>
        <dbReference type="EMBL" id="KAG5683771.1"/>
    </source>
</evidence>
<comment type="caution">
    <text evidence="2">The sequence shown here is derived from an EMBL/GenBank/DDBJ whole genome shotgun (WGS) entry which is preliminary data.</text>
</comment>
<proteinExistence type="predicted"/>